<accession>A0A839VC01</accession>
<dbReference type="InterPro" id="IPR001653">
    <property type="entry name" value="DAP_epimerase_DapF"/>
</dbReference>
<dbReference type="GO" id="GO:0005829">
    <property type="term" value="C:cytosol"/>
    <property type="evidence" value="ECO:0007669"/>
    <property type="project" value="TreeGrafter"/>
</dbReference>
<evidence type="ECO:0000256" key="2">
    <source>
        <dbReference type="ARBA" id="ARBA00010219"/>
    </source>
</evidence>
<dbReference type="EC" id="5.1.1.7" evidence="3 9"/>
<dbReference type="PANTHER" id="PTHR31689:SF0">
    <property type="entry name" value="DIAMINOPIMELATE EPIMERASE"/>
    <property type="match status" value="1"/>
</dbReference>
<evidence type="ECO:0000256" key="5">
    <source>
        <dbReference type="ARBA" id="ARBA00022605"/>
    </source>
</evidence>
<keyword evidence="12" id="KW-1185">Reference proteome</keyword>
<evidence type="ECO:0000256" key="1">
    <source>
        <dbReference type="ARBA" id="ARBA00005196"/>
    </source>
</evidence>
<feature type="active site" description="Proton acceptor" evidence="9">
    <location>
        <position position="219"/>
    </location>
</feature>
<dbReference type="FunFam" id="3.10.310.10:FF:000001">
    <property type="entry name" value="Diaminopimelate epimerase"/>
    <property type="match status" value="1"/>
</dbReference>
<comment type="pathway">
    <text evidence="1 9">Amino-acid biosynthesis; L-lysine biosynthesis via DAP pathway; DL-2,6-diaminopimelate from LL-2,6-diaminopimelate: step 1/1.</text>
</comment>
<dbReference type="Proteomes" id="UP000547614">
    <property type="component" value="Unassembled WGS sequence"/>
</dbReference>
<dbReference type="Gene3D" id="3.10.310.10">
    <property type="entry name" value="Diaminopimelate Epimerase, Chain A, domain 1"/>
    <property type="match status" value="2"/>
</dbReference>
<evidence type="ECO:0000256" key="3">
    <source>
        <dbReference type="ARBA" id="ARBA00013080"/>
    </source>
</evidence>
<keyword evidence="5 9" id="KW-0028">Amino-acid biosynthesis</keyword>
<feature type="site" description="Could be important to modulate the pK values of the two catalytic cysteine residues" evidence="9">
    <location>
        <position position="161"/>
    </location>
</feature>
<reference evidence="11 12" key="1">
    <citation type="submission" date="2020-08" db="EMBL/GenBank/DDBJ databases">
        <title>Genomic Encyclopedia of Type Strains, Phase III (KMG-III): the genomes of soil and plant-associated and newly described type strains.</title>
        <authorList>
            <person name="Whitman W."/>
        </authorList>
    </citation>
    <scope>NUCLEOTIDE SEQUENCE [LARGE SCALE GENOMIC DNA]</scope>
    <source>
        <strain evidence="11 12">CECT 7282</strain>
    </source>
</reference>
<feature type="binding site" evidence="9">
    <location>
        <begin position="220"/>
        <end position="221"/>
    </location>
    <ligand>
        <name>substrate</name>
    </ligand>
</feature>
<feature type="active site" description="Proton donor" evidence="9">
    <location>
        <position position="75"/>
    </location>
</feature>
<feature type="binding site" evidence="9">
    <location>
        <position position="13"/>
    </location>
    <ligand>
        <name>substrate</name>
    </ligand>
</feature>
<feature type="binding site" evidence="9">
    <location>
        <position position="66"/>
    </location>
    <ligand>
        <name>substrate</name>
    </ligand>
</feature>
<feature type="active site" evidence="10">
    <location>
        <position position="75"/>
    </location>
</feature>
<dbReference type="RefSeq" id="WP_183324966.1">
    <property type="nucleotide sequence ID" value="NZ_JACHXP010000005.1"/>
</dbReference>
<dbReference type="GO" id="GO:0009089">
    <property type="term" value="P:lysine biosynthetic process via diaminopimelate"/>
    <property type="evidence" value="ECO:0007669"/>
    <property type="project" value="UniProtKB-UniRule"/>
</dbReference>
<feature type="site" description="Important for dimerization" evidence="9">
    <location>
        <position position="270"/>
    </location>
</feature>
<feature type="binding site" evidence="9">
    <location>
        <position position="159"/>
    </location>
    <ligand>
        <name>substrate</name>
    </ligand>
</feature>
<organism evidence="11 12">
    <name type="scientific">Halomonas cerina</name>
    <dbReference type="NCBI Taxonomy" id="447424"/>
    <lineage>
        <taxon>Bacteria</taxon>
        <taxon>Pseudomonadati</taxon>
        <taxon>Pseudomonadota</taxon>
        <taxon>Gammaproteobacteria</taxon>
        <taxon>Oceanospirillales</taxon>
        <taxon>Halomonadaceae</taxon>
        <taxon>Halomonas</taxon>
    </lineage>
</organism>
<keyword evidence="4 9" id="KW-0963">Cytoplasm</keyword>
<sequence>MLLHFTKMHGLGNDFMVVDLITQRARLDAPRIRALADRRFGIGFDQLLVVEPPRDPDMDFRYRIFNADGSEVENCGNGARCFARFVRDQRLTHKREIHVETAGVPLTLAVGSDGQVTVDMGRPRFAPAEVPFEAEEDRVLHPLTVDGQPLEVGVVSMGNPHAVLRVDNVDSTPVAILGPAIEGHPRFPRRVNVGFMQVVSRHEIRLRVYERGTGETLACGTGACAAVASGIRQGLLESPVTVHLPGGDLTIEWAGGETPLTMTGPAERVFDGRVALN</sequence>
<keyword evidence="6 9" id="KW-0457">Lysine biosynthesis</keyword>
<comment type="function">
    <text evidence="9">Catalyzes the stereoinversion of LL-2,6-diaminopimelate (L,L-DAP) to meso-diaminopimelate (meso-DAP), a precursor of L-lysine and an essential component of the bacterial peptidoglycan.</text>
</comment>
<feature type="binding site" evidence="9">
    <location>
        <position position="46"/>
    </location>
    <ligand>
        <name>substrate</name>
    </ligand>
</feature>
<dbReference type="NCBIfam" id="TIGR00652">
    <property type="entry name" value="DapF"/>
    <property type="match status" value="1"/>
</dbReference>
<dbReference type="Pfam" id="PF01678">
    <property type="entry name" value="DAP_epimerase"/>
    <property type="match status" value="2"/>
</dbReference>
<evidence type="ECO:0000313" key="12">
    <source>
        <dbReference type="Proteomes" id="UP000547614"/>
    </source>
</evidence>
<keyword evidence="7 9" id="KW-0413">Isomerase</keyword>
<evidence type="ECO:0000256" key="6">
    <source>
        <dbReference type="ARBA" id="ARBA00023154"/>
    </source>
</evidence>
<comment type="similarity">
    <text evidence="2 9">Belongs to the diaminopimelate epimerase family.</text>
</comment>
<protein>
    <recommendedName>
        <fullName evidence="3 9">Diaminopimelate epimerase</fullName>
        <shortName evidence="9">DAP epimerase</shortName>
        <ecNumber evidence="3 9">5.1.1.7</ecNumber>
    </recommendedName>
    <alternativeName>
        <fullName evidence="9">PLP-independent amino acid racemase</fullName>
    </alternativeName>
</protein>
<evidence type="ECO:0000256" key="7">
    <source>
        <dbReference type="ARBA" id="ARBA00023235"/>
    </source>
</evidence>
<dbReference type="EMBL" id="JACHXP010000005">
    <property type="protein sequence ID" value="MBB3190234.1"/>
    <property type="molecule type" value="Genomic_DNA"/>
</dbReference>
<proteinExistence type="inferred from homology"/>
<evidence type="ECO:0000256" key="9">
    <source>
        <dbReference type="HAMAP-Rule" id="MF_00197"/>
    </source>
</evidence>
<feature type="site" description="Could be important to modulate the pK values of the two catalytic cysteine residues" evidence="9">
    <location>
        <position position="210"/>
    </location>
</feature>
<comment type="subunit">
    <text evidence="9">Homodimer.</text>
</comment>
<dbReference type="GO" id="GO:0008837">
    <property type="term" value="F:diaminopimelate epimerase activity"/>
    <property type="evidence" value="ECO:0007669"/>
    <property type="project" value="UniProtKB-UniRule"/>
</dbReference>
<dbReference type="AlphaFoldDB" id="A0A839VC01"/>
<name>A0A839VC01_9GAMM</name>
<dbReference type="SUPFAM" id="SSF54506">
    <property type="entry name" value="Diaminopimelate epimerase-like"/>
    <property type="match status" value="1"/>
</dbReference>
<comment type="catalytic activity">
    <reaction evidence="8 9">
        <text>(2S,6S)-2,6-diaminopimelate = meso-2,6-diaminopimelate</text>
        <dbReference type="Rhea" id="RHEA:15393"/>
        <dbReference type="ChEBI" id="CHEBI:57609"/>
        <dbReference type="ChEBI" id="CHEBI:57791"/>
        <dbReference type="EC" id="5.1.1.7"/>
    </reaction>
</comment>
<dbReference type="PANTHER" id="PTHR31689">
    <property type="entry name" value="DIAMINOPIMELATE EPIMERASE, CHLOROPLASTIC"/>
    <property type="match status" value="1"/>
</dbReference>
<dbReference type="PROSITE" id="PS01326">
    <property type="entry name" value="DAP_EPIMERASE"/>
    <property type="match status" value="1"/>
</dbReference>
<evidence type="ECO:0000256" key="8">
    <source>
        <dbReference type="ARBA" id="ARBA00051712"/>
    </source>
</evidence>
<feature type="binding site" evidence="9">
    <location>
        <position position="192"/>
    </location>
    <ligand>
        <name>substrate</name>
    </ligand>
</feature>
<dbReference type="InterPro" id="IPR018510">
    <property type="entry name" value="DAP_epimerase_AS"/>
</dbReference>
<feature type="binding site" evidence="9">
    <location>
        <begin position="210"/>
        <end position="211"/>
    </location>
    <ligand>
        <name>substrate</name>
    </ligand>
</feature>
<evidence type="ECO:0000256" key="4">
    <source>
        <dbReference type="ARBA" id="ARBA00022490"/>
    </source>
</evidence>
<comment type="caution">
    <text evidence="11">The sequence shown here is derived from an EMBL/GenBank/DDBJ whole genome shotgun (WGS) entry which is preliminary data.</text>
</comment>
<gene>
    <name evidence="9" type="primary">dapF</name>
    <name evidence="11" type="ORF">FHR94_001465</name>
</gene>
<dbReference type="UniPathway" id="UPA00034">
    <property type="reaction ID" value="UER00025"/>
</dbReference>
<evidence type="ECO:0000313" key="11">
    <source>
        <dbReference type="EMBL" id="MBB3190234.1"/>
    </source>
</evidence>
<dbReference type="HAMAP" id="MF_00197">
    <property type="entry name" value="DAP_epimerase"/>
    <property type="match status" value="1"/>
</dbReference>
<evidence type="ECO:0000256" key="10">
    <source>
        <dbReference type="PROSITE-ProRule" id="PRU10125"/>
    </source>
</evidence>
<comment type="subcellular location">
    <subcellularLocation>
        <location evidence="9">Cytoplasm</location>
    </subcellularLocation>
</comment>
<feature type="binding site" evidence="9">
    <location>
        <begin position="76"/>
        <end position="77"/>
    </location>
    <ligand>
        <name>substrate</name>
    </ligand>
</feature>